<feature type="non-terminal residue" evidence="4">
    <location>
        <position position="1"/>
    </location>
</feature>
<feature type="transmembrane region" description="Helical" evidence="1">
    <location>
        <begin position="363"/>
        <end position="390"/>
    </location>
</feature>
<dbReference type="Proteomes" id="UP000285301">
    <property type="component" value="Unassembled WGS sequence"/>
</dbReference>
<gene>
    <name evidence="4" type="ORF">B4U79_17419</name>
    <name evidence="3" type="ORF">B4U79_17636</name>
    <name evidence="2" type="ORF">B4U79_17640</name>
</gene>
<organism evidence="4 5">
    <name type="scientific">Dinothrombium tinctorium</name>
    <dbReference type="NCBI Taxonomy" id="1965070"/>
    <lineage>
        <taxon>Eukaryota</taxon>
        <taxon>Metazoa</taxon>
        <taxon>Ecdysozoa</taxon>
        <taxon>Arthropoda</taxon>
        <taxon>Chelicerata</taxon>
        <taxon>Arachnida</taxon>
        <taxon>Acari</taxon>
        <taxon>Acariformes</taxon>
        <taxon>Trombidiformes</taxon>
        <taxon>Prostigmata</taxon>
        <taxon>Anystina</taxon>
        <taxon>Parasitengona</taxon>
        <taxon>Trombidioidea</taxon>
        <taxon>Trombidiidae</taxon>
        <taxon>Dinothrombium</taxon>
    </lineage>
</organism>
<keyword evidence="1" id="KW-0472">Membrane</keyword>
<dbReference type="EMBL" id="NCKU01002179">
    <property type="protein sequence ID" value="RWS10229.1"/>
    <property type="molecule type" value="Genomic_DNA"/>
</dbReference>
<dbReference type="Gene3D" id="2.110.10.10">
    <property type="entry name" value="Hemopexin-like domain"/>
    <property type="match status" value="1"/>
</dbReference>
<accession>A0A3S4R7X3</accession>
<protein>
    <submittedName>
        <fullName evidence="4">Uncharacterized protein</fullName>
    </submittedName>
</protein>
<keyword evidence="5" id="KW-1185">Reference proteome</keyword>
<dbReference type="AlphaFoldDB" id="A0A3S4R7X3"/>
<dbReference type="SUPFAM" id="SSF50923">
    <property type="entry name" value="Hemopexin-like domain"/>
    <property type="match status" value="1"/>
</dbReference>
<keyword evidence="1" id="KW-0812">Transmembrane</keyword>
<reference evidence="4" key="2">
    <citation type="submission" date="2018-11" db="EMBL/GenBank/DDBJ databases">
        <title>Trombidioid mite genomics.</title>
        <authorList>
            <person name="Dong X."/>
        </authorList>
    </citation>
    <scope>NUCLEOTIDE SEQUENCE</scope>
    <source>
        <strain evidence="4">UoL-WK</strain>
    </source>
</reference>
<dbReference type="InterPro" id="IPR036375">
    <property type="entry name" value="Hemopexin-like_dom_sf"/>
</dbReference>
<dbReference type="EMBL" id="NCKU01001210">
    <property type="protein sequence ID" value="RWS12768.1"/>
    <property type="molecule type" value="Genomic_DNA"/>
</dbReference>
<sequence>ISSTLQTHIPAIDDTSQFWRYCTDTEFKIICLKEEKVRSGYEYEVCGGYNCEVKAEVDDKREDHFPEVRETSLLTYLHAGIRNTSTARIFFENYFGVYVIKEREKWRLIGFNQQWIGCPQPLCLMPNVDAAFAVEKRIFLFRGYHYWELENTGKYTIKITPSSQSAKLNTFVPGGFIDFAVRVNKSIFLTKGDWVYQFDENMNKLKEHFQVSQALKLDSDIPAVSAAFANNKFIYLFLSDFIVWIFRVNGGIYHKSFSPANLGIYTLNIQAAFYSEEEKLVYVLSQFHVYRAYLWTTEEVVDNKFSETDKPENNYFEEFYQCSAIYAKSKHRNLKALKAFIYKYSEPHLLSEWQKQTNEEENYALYLIIVILLALIISFTILVPLVYILIKYRKQRVLGKRPEKESSFLKRWRGFYGGRAREKRELNKEKTKSASESTKTISSRTDEAQSWWGRKRHPKITAKAEFITVPKEIYAYMRSKASVEDLAVFVKKSRKSQTISTASIKEEDVKSPKNTVDFESNEKFLYVTNENIDRIDQNLMKSAAVTRASIREGDIFMRKFVSHLGRYDIRHIPREAVDTAMTLMEKM</sequence>
<name>A0A3S4R7X3_9ACAR</name>
<evidence type="ECO:0000313" key="4">
    <source>
        <dbReference type="EMBL" id="RWS12768.1"/>
    </source>
</evidence>
<evidence type="ECO:0000256" key="1">
    <source>
        <dbReference type="SAM" id="Phobius"/>
    </source>
</evidence>
<comment type="caution">
    <text evidence="4">The sequence shown here is derived from an EMBL/GenBank/DDBJ whole genome shotgun (WGS) entry which is preliminary data.</text>
</comment>
<evidence type="ECO:0000313" key="5">
    <source>
        <dbReference type="Proteomes" id="UP000285301"/>
    </source>
</evidence>
<proteinExistence type="predicted"/>
<keyword evidence="1" id="KW-1133">Transmembrane helix</keyword>
<dbReference type="EMBL" id="NCKU01002198">
    <property type="protein sequence ID" value="RWS10164.1"/>
    <property type="molecule type" value="Genomic_DNA"/>
</dbReference>
<evidence type="ECO:0000313" key="2">
    <source>
        <dbReference type="EMBL" id="RWS10164.1"/>
    </source>
</evidence>
<evidence type="ECO:0000313" key="3">
    <source>
        <dbReference type="EMBL" id="RWS10229.1"/>
    </source>
</evidence>
<reference evidence="4 5" key="1">
    <citation type="journal article" date="2018" name="Gigascience">
        <title>Genomes of trombidid mites reveal novel predicted allergens and laterally-transferred genes associated with secondary metabolism.</title>
        <authorList>
            <person name="Dong X."/>
            <person name="Chaisiri K."/>
            <person name="Xia D."/>
            <person name="Armstrong S.D."/>
            <person name="Fang Y."/>
            <person name="Donnelly M.J."/>
            <person name="Kadowaki T."/>
            <person name="McGarry J.W."/>
            <person name="Darby A.C."/>
            <person name="Makepeace B.L."/>
        </authorList>
    </citation>
    <scope>NUCLEOTIDE SEQUENCE [LARGE SCALE GENOMIC DNA]</scope>
    <source>
        <strain evidence="4">UoL-WK</strain>
    </source>
</reference>